<dbReference type="EMBL" id="UYWY01000464">
    <property type="protein sequence ID" value="VDM24910.1"/>
    <property type="molecule type" value="Genomic_DNA"/>
</dbReference>
<evidence type="ECO:0000313" key="5">
    <source>
        <dbReference type="EMBL" id="VDM24910.1"/>
    </source>
</evidence>
<protein>
    <submittedName>
        <fullName evidence="7">Endoplasmic reticulum transmembrane protein</fullName>
    </submittedName>
</protein>
<reference evidence="7" key="1">
    <citation type="submission" date="2016-06" db="UniProtKB">
        <authorList>
            <consortium name="WormBaseParasite"/>
        </authorList>
    </citation>
    <scope>IDENTIFICATION</scope>
</reference>
<feature type="region of interest" description="Disordered" evidence="3">
    <location>
        <begin position="100"/>
        <end position="130"/>
    </location>
</feature>
<dbReference type="Proteomes" id="UP000050794">
    <property type="component" value="Unassembled WGS sequence"/>
</dbReference>
<evidence type="ECO:0000313" key="6">
    <source>
        <dbReference type="Proteomes" id="UP000050794"/>
    </source>
</evidence>
<feature type="compositionally biased region" description="Basic and acidic residues" evidence="3">
    <location>
        <begin position="100"/>
        <end position="122"/>
    </location>
</feature>
<evidence type="ECO:0000256" key="1">
    <source>
        <dbReference type="ARBA" id="ARBA00008275"/>
    </source>
</evidence>
<dbReference type="WBParaSite" id="TCNE_0000081101-mRNA-1">
    <property type="protein sequence ID" value="TCNE_0000081101-mRNA-1"/>
    <property type="gene ID" value="TCNE_0000081101"/>
</dbReference>
<keyword evidence="4" id="KW-0812">Transmembrane</keyword>
<dbReference type="PANTHER" id="PTHR19212">
    <property type="entry name" value="LEUCINE RICH REPEAT IN FLII INTERACTING PROTEIN"/>
    <property type="match status" value="1"/>
</dbReference>
<dbReference type="Gene3D" id="1.20.5.170">
    <property type="match status" value="1"/>
</dbReference>
<dbReference type="GO" id="GO:0006355">
    <property type="term" value="P:regulation of DNA-templated transcription"/>
    <property type="evidence" value="ECO:0007669"/>
    <property type="project" value="InterPro"/>
</dbReference>
<keyword evidence="4" id="KW-0472">Membrane</keyword>
<name>A0A183TX42_TOXCA</name>
<comment type="similarity">
    <text evidence="1">Belongs to the LRRFIP family.</text>
</comment>
<sequence>MCHIFWPKNSLHLHFIVAGIGHFVLLFLYNVLTEQDAAKQLAEIKFKLQESERENTNYQGNIIRIEGQLKRFKANAEQAEKELTELKSQNRQLKKDLREKENALDEAKETNRHLQNRLEKLRFSGSRKAQ</sequence>
<evidence type="ECO:0000256" key="2">
    <source>
        <dbReference type="ARBA" id="ARBA00023054"/>
    </source>
</evidence>
<proteinExistence type="inferred from homology"/>
<reference evidence="5 6" key="2">
    <citation type="submission" date="2018-11" db="EMBL/GenBank/DDBJ databases">
        <authorList>
            <consortium name="Pathogen Informatics"/>
        </authorList>
    </citation>
    <scope>NUCLEOTIDE SEQUENCE [LARGE SCALE GENOMIC DNA]</scope>
</reference>
<dbReference type="PANTHER" id="PTHR19212:SF0">
    <property type="entry name" value="LD07988P"/>
    <property type="match status" value="1"/>
</dbReference>
<dbReference type="InterPro" id="IPR019139">
    <property type="entry name" value="LRRFIP1/2"/>
</dbReference>
<organism evidence="6 7">
    <name type="scientific">Toxocara canis</name>
    <name type="common">Canine roundworm</name>
    <dbReference type="NCBI Taxonomy" id="6265"/>
    <lineage>
        <taxon>Eukaryota</taxon>
        <taxon>Metazoa</taxon>
        <taxon>Ecdysozoa</taxon>
        <taxon>Nematoda</taxon>
        <taxon>Chromadorea</taxon>
        <taxon>Rhabditida</taxon>
        <taxon>Spirurina</taxon>
        <taxon>Ascaridomorpha</taxon>
        <taxon>Ascaridoidea</taxon>
        <taxon>Toxocaridae</taxon>
        <taxon>Toxocara</taxon>
    </lineage>
</organism>
<evidence type="ECO:0000256" key="4">
    <source>
        <dbReference type="SAM" id="Phobius"/>
    </source>
</evidence>
<feature type="transmembrane region" description="Helical" evidence="4">
    <location>
        <begin position="12"/>
        <end position="32"/>
    </location>
</feature>
<keyword evidence="6" id="KW-1185">Reference proteome</keyword>
<keyword evidence="4" id="KW-1133">Transmembrane helix</keyword>
<evidence type="ECO:0000313" key="7">
    <source>
        <dbReference type="WBParaSite" id="TCNE_0000081101-mRNA-1"/>
    </source>
</evidence>
<dbReference type="AlphaFoldDB" id="A0A183TX42"/>
<accession>A0A183TX42</accession>
<gene>
    <name evidence="5" type="ORF">TCNE_LOCUS812</name>
</gene>
<keyword evidence="2" id="KW-0175">Coiled coil</keyword>
<evidence type="ECO:0000256" key="3">
    <source>
        <dbReference type="SAM" id="MobiDB-lite"/>
    </source>
</evidence>